<dbReference type="InterPro" id="IPR032623">
    <property type="entry name" value="FecR_N"/>
</dbReference>
<dbReference type="RefSeq" id="WP_186553492.1">
    <property type="nucleotide sequence ID" value="NZ_JABWRE020000001.1"/>
</dbReference>
<dbReference type="EMBL" id="JABWRE010000002">
    <property type="protein sequence ID" value="MBC3439921.1"/>
    <property type="molecule type" value="Genomic_DNA"/>
</dbReference>
<dbReference type="PIRSF" id="PIRSF018266">
    <property type="entry name" value="FecR"/>
    <property type="match status" value="1"/>
</dbReference>
<evidence type="ECO:0000259" key="1">
    <source>
        <dbReference type="Pfam" id="PF04773"/>
    </source>
</evidence>
<comment type="caution">
    <text evidence="3">The sequence shown here is derived from an EMBL/GenBank/DDBJ whole genome shotgun (WGS) entry which is preliminary data.</text>
</comment>
<dbReference type="Pfam" id="PF16220">
    <property type="entry name" value="DUF4880"/>
    <property type="match status" value="1"/>
</dbReference>
<dbReference type="Proteomes" id="UP000599879">
    <property type="component" value="Unassembled WGS sequence"/>
</dbReference>
<dbReference type="PANTHER" id="PTHR30273:SF2">
    <property type="entry name" value="PROTEIN FECR"/>
    <property type="match status" value="1"/>
</dbReference>
<protein>
    <submittedName>
        <fullName evidence="3">DUF4880 domain-containing protein</fullName>
    </submittedName>
</protein>
<dbReference type="Pfam" id="PF04773">
    <property type="entry name" value="FecR"/>
    <property type="match status" value="1"/>
</dbReference>
<feature type="domain" description="FecR protein" evidence="1">
    <location>
        <begin position="119"/>
        <end position="208"/>
    </location>
</feature>
<organism evidence="3">
    <name type="scientific">Pseudomonas urmiensis</name>
    <dbReference type="NCBI Taxonomy" id="2745493"/>
    <lineage>
        <taxon>Bacteria</taxon>
        <taxon>Pseudomonadati</taxon>
        <taxon>Pseudomonadota</taxon>
        <taxon>Gammaproteobacteria</taxon>
        <taxon>Pseudomonadales</taxon>
        <taxon>Pseudomonadaceae</taxon>
        <taxon>Pseudomonas</taxon>
    </lineage>
</organism>
<dbReference type="GO" id="GO:0016989">
    <property type="term" value="F:sigma factor antagonist activity"/>
    <property type="evidence" value="ECO:0007669"/>
    <property type="project" value="TreeGrafter"/>
</dbReference>
<dbReference type="InterPro" id="IPR006860">
    <property type="entry name" value="FecR"/>
</dbReference>
<proteinExistence type="predicted"/>
<dbReference type="AlphaFoldDB" id="A0A923FWZ9"/>
<evidence type="ECO:0000313" key="3">
    <source>
        <dbReference type="EMBL" id="MBC3439921.1"/>
    </source>
</evidence>
<reference evidence="4" key="3">
    <citation type="submission" date="2021-06" db="EMBL/GenBank/DDBJ databases">
        <title>Updating the genus Pseudomonas: Description of 43 new species and partition of the Pseudomonas putida group.</title>
        <authorList>
            <person name="Girard L."/>
            <person name="Lood C."/>
            <person name="Vandamme P."/>
            <person name="Rokni-Zadeh H."/>
            <person name="Van Noort V."/>
            <person name="Hofte M."/>
            <person name="Lavigne R."/>
            <person name="De Mot R."/>
        </authorList>
    </citation>
    <scope>NUCLEOTIDE SEQUENCE</scope>
    <source>
        <strain evidence="4">SWRI10</strain>
    </source>
</reference>
<feature type="domain" description="FecR N-terminal" evidence="2">
    <location>
        <begin position="17"/>
        <end position="56"/>
    </location>
</feature>
<accession>A0A923FWZ9</accession>
<sequence>MTPLASDESSLDPHVVEQAMLWMVRLQSGVSSAGEQLACHRWRQESPAHEQAWQRLNGIGQGLRDGTRGLSAGNVRGLLQARALTSRRAVLKGFAGAGVLIASGYGVSQRSLMPTLFSDYGTSTGERRSLSFDSGVAVQLDTRSALDSEFAAGLRVLTLNQGRMLLTLQQGAQVALRTADVWVRPQPLARLLVSQERSATLVQLLDGGARVEQPRGQRFELRAGWQQRFSDSLAGALAPLPAGAAAWTQGLLLAERLPLGQLLTELDRYRPGVLRCDPRIANLQASGSFSIDQPEASLDLLTQVLPIRVQRVFGYWASVVPA</sequence>
<reference evidence="3" key="1">
    <citation type="journal article" date="2020" name="Microorganisms">
        <title>Reliable Identification of Environmental Pseudomonas Isolates Using the rpoD Gene.</title>
        <authorList>
            <consortium name="The Broad Institute Genome Sequencing Platform"/>
            <person name="Girard L."/>
            <person name="Lood C."/>
            <person name="Rokni-Zadeh H."/>
            <person name="van Noort V."/>
            <person name="Lavigne R."/>
            <person name="De Mot R."/>
        </authorList>
    </citation>
    <scope>NUCLEOTIDE SEQUENCE</scope>
    <source>
        <strain evidence="3">SWRI10</strain>
    </source>
</reference>
<dbReference type="PANTHER" id="PTHR30273">
    <property type="entry name" value="PERIPLASMIC SIGNAL SENSOR AND SIGMA FACTOR ACTIVATOR FECR-RELATED"/>
    <property type="match status" value="1"/>
</dbReference>
<name>A0A923FWZ9_9PSED</name>
<evidence type="ECO:0000313" key="4">
    <source>
        <dbReference type="EMBL" id="MBV4535838.1"/>
    </source>
</evidence>
<evidence type="ECO:0000259" key="2">
    <source>
        <dbReference type="Pfam" id="PF16220"/>
    </source>
</evidence>
<gene>
    <name evidence="4" type="ORF">HU737_007615</name>
    <name evidence="3" type="ORF">HU737_04440</name>
</gene>
<reference evidence="3" key="2">
    <citation type="submission" date="2020-07" db="EMBL/GenBank/DDBJ databases">
        <authorList>
            <person name="Lood C."/>
            <person name="Girard L."/>
        </authorList>
    </citation>
    <scope>NUCLEOTIDE SEQUENCE</scope>
    <source>
        <strain evidence="3">SWRI10</strain>
    </source>
</reference>
<dbReference type="EMBL" id="JABWRE020000001">
    <property type="protein sequence ID" value="MBV4535838.1"/>
    <property type="molecule type" value="Genomic_DNA"/>
</dbReference>
<dbReference type="InterPro" id="IPR012373">
    <property type="entry name" value="Ferrdict_sens_TM"/>
</dbReference>